<evidence type="ECO:0000313" key="1">
    <source>
        <dbReference type="EMBL" id="SFM12540.1"/>
    </source>
</evidence>
<evidence type="ECO:0000313" key="2">
    <source>
        <dbReference type="Proteomes" id="UP000243629"/>
    </source>
</evidence>
<reference evidence="2" key="1">
    <citation type="submission" date="2016-10" db="EMBL/GenBank/DDBJ databases">
        <authorList>
            <person name="Varghese N."/>
            <person name="Submissions S."/>
        </authorList>
    </citation>
    <scope>NUCLEOTIDE SEQUENCE [LARGE SCALE GENOMIC DNA]</scope>
    <source>
        <strain evidence="2">DSM 24213</strain>
    </source>
</reference>
<accession>A0A1I4NB73</accession>
<gene>
    <name evidence="1" type="ORF">SAMN05216217_101176</name>
</gene>
<name>A0A1I4NB73_9GAMM</name>
<sequence>MAIQLPSLLLELLLELLVDYAAAAAGHSAD</sequence>
<protein>
    <submittedName>
        <fullName evidence="1">Uncharacterized protein</fullName>
    </submittedName>
</protein>
<organism evidence="1 2">
    <name type="scientific">Halopseudomonas yangmingensis</name>
    <dbReference type="NCBI Taxonomy" id="1720063"/>
    <lineage>
        <taxon>Bacteria</taxon>
        <taxon>Pseudomonadati</taxon>
        <taxon>Pseudomonadota</taxon>
        <taxon>Gammaproteobacteria</taxon>
        <taxon>Pseudomonadales</taxon>
        <taxon>Pseudomonadaceae</taxon>
        <taxon>Halopseudomonas</taxon>
    </lineage>
</organism>
<proteinExistence type="predicted"/>
<dbReference type="STRING" id="1720063.SAMN05216217_101176"/>
<dbReference type="Proteomes" id="UP000243629">
    <property type="component" value="Unassembled WGS sequence"/>
</dbReference>
<dbReference type="AlphaFoldDB" id="A0A1I4NB73"/>
<keyword evidence="2" id="KW-1185">Reference proteome</keyword>
<dbReference type="EMBL" id="FOUI01000001">
    <property type="protein sequence ID" value="SFM12540.1"/>
    <property type="molecule type" value="Genomic_DNA"/>
</dbReference>